<organism evidence="11 12">
    <name type="scientific">Holothuria leucospilota</name>
    <name type="common">Black long sea cucumber</name>
    <name type="synonym">Mertensiothuria leucospilota</name>
    <dbReference type="NCBI Taxonomy" id="206669"/>
    <lineage>
        <taxon>Eukaryota</taxon>
        <taxon>Metazoa</taxon>
        <taxon>Echinodermata</taxon>
        <taxon>Eleutherozoa</taxon>
        <taxon>Echinozoa</taxon>
        <taxon>Holothuroidea</taxon>
        <taxon>Aspidochirotacea</taxon>
        <taxon>Aspidochirotida</taxon>
        <taxon>Holothuriidae</taxon>
        <taxon>Holothuria</taxon>
    </lineage>
</organism>
<dbReference type="GO" id="GO:0004553">
    <property type="term" value="F:hydrolase activity, hydrolyzing O-glycosyl compounds"/>
    <property type="evidence" value="ECO:0007669"/>
    <property type="project" value="InterPro"/>
</dbReference>
<gene>
    <name evidence="11" type="ORF">HOLleu_07087</name>
</gene>
<evidence type="ECO:0000256" key="9">
    <source>
        <dbReference type="RuleBase" id="RU004468"/>
    </source>
</evidence>
<dbReference type="EMBL" id="JAIZAY010000003">
    <property type="protein sequence ID" value="KAJ8044358.1"/>
    <property type="molecule type" value="Genomic_DNA"/>
</dbReference>
<dbReference type="InterPro" id="IPR017853">
    <property type="entry name" value="GH"/>
</dbReference>
<dbReference type="PRINTS" id="PR00131">
    <property type="entry name" value="GLHYDRLASE1"/>
</dbReference>
<reference evidence="11" key="1">
    <citation type="submission" date="2021-10" db="EMBL/GenBank/DDBJ databases">
        <title>Tropical sea cucumber genome reveals ecological adaptation and Cuvierian tubules defense mechanism.</title>
        <authorList>
            <person name="Chen T."/>
        </authorList>
    </citation>
    <scope>NUCLEOTIDE SEQUENCE</scope>
    <source>
        <strain evidence="11">Nanhai2018</strain>
        <tissue evidence="11">Muscle</tissue>
    </source>
</reference>
<evidence type="ECO:0000256" key="1">
    <source>
        <dbReference type="ARBA" id="ARBA00010838"/>
    </source>
</evidence>
<dbReference type="PANTHER" id="PTHR10353:SF36">
    <property type="entry name" value="LP05116P"/>
    <property type="match status" value="1"/>
</dbReference>
<evidence type="ECO:0000256" key="3">
    <source>
        <dbReference type="ARBA" id="ARBA00012744"/>
    </source>
</evidence>
<dbReference type="InterPro" id="IPR001360">
    <property type="entry name" value="Glyco_hydro_1"/>
</dbReference>
<evidence type="ECO:0000256" key="10">
    <source>
        <dbReference type="SAM" id="SignalP"/>
    </source>
</evidence>
<keyword evidence="6 9" id="KW-0326">Glycosidase</keyword>
<dbReference type="FunFam" id="3.20.20.80:FF:000013">
    <property type="entry name" value="lactase-phlorizin hydrolase"/>
    <property type="match status" value="1"/>
</dbReference>
<name>A0A9Q1CFA8_HOLLE</name>
<keyword evidence="10" id="KW-0732">Signal</keyword>
<dbReference type="OrthoDB" id="65569at2759"/>
<keyword evidence="12" id="KW-1185">Reference proteome</keyword>
<dbReference type="Proteomes" id="UP001152320">
    <property type="component" value="Chromosome 3"/>
</dbReference>
<evidence type="ECO:0000256" key="4">
    <source>
        <dbReference type="ARBA" id="ARBA00022801"/>
    </source>
</evidence>
<proteinExistence type="inferred from homology"/>
<comment type="subunit">
    <text evidence="2">Homodimer.</text>
</comment>
<feature type="signal peptide" evidence="10">
    <location>
        <begin position="1"/>
        <end position="22"/>
    </location>
</feature>
<dbReference type="InterPro" id="IPR018120">
    <property type="entry name" value="Glyco_hydro_1_AS"/>
</dbReference>
<evidence type="ECO:0000256" key="7">
    <source>
        <dbReference type="PROSITE-ProRule" id="PRU10055"/>
    </source>
</evidence>
<dbReference type="PANTHER" id="PTHR10353">
    <property type="entry name" value="GLYCOSYL HYDROLASE"/>
    <property type="match status" value="1"/>
</dbReference>
<dbReference type="PROSITE" id="PS00653">
    <property type="entry name" value="GLYCOSYL_HYDROL_F1_2"/>
    <property type="match status" value="1"/>
</dbReference>
<dbReference type="SUPFAM" id="SSF51445">
    <property type="entry name" value="(Trans)glycosidases"/>
    <property type="match status" value="1"/>
</dbReference>
<sequence length="554" mass="63217">MEPYKWNLLVLLFASCTCNIKAQDPYFVYPDVFNDPDRDAFYYDTFPEDFQWSTATSAYQIEGGWNADGKGESIWDTFTHAGGNVANDDTGDVACDSYNKYEVDVDLIAEMGLKYYRFSLSWSRLLPDGTTENPSAAGLAYYNNLINDLIDNGITPQVTLYHWDLPQALQDVGGFLSDDFPEYFNNYAKYCFEHLGDRVKFWITFNEPWVIAVLGHGDGVFAPGIEGMADGNVYLSGHNLLLAHAMAYRSYDEEYRTSQQGKIGITLNSDYFEPYDRSNPDDLDAAERAQQFFLGWFASPVYGKGDYPQVMRDKVDAKSEAQGFDESRLPYFTEEQKTNLRGSFDFFGLNHYTTLYCNDTGTEDVSEPANYYKDRDVNAWQPPNWPESGSSWLRPVPWGLRRLLTWISEEYGDDIGGIYITENGVSTHDVAELEDTSRIQFYKGYINEVLKAVKLDNVDVKCYTAWSLMDNFEWASGYTERFGLHYVDFTDPDRPRTAKKSAEEYATIVANNGFLELITTDVPEEPETTPDDAHRFPSTSVLLVILTYVFTVFI</sequence>
<comment type="caution">
    <text evidence="11">The sequence shown here is derived from an EMBL/GenBank/DDBJ whole genome shotgun (WGS) entry which is preliminary data.</text>
</comment>
<feature type="active site" description="Nucleophile" evidence="7">
    <location>
        <position position="422"/>
    </location>
</feature>
<evidence type="ECO:0000256" key="5">
    <source>
        <dbReference type="ARBA" id="ARBA00023180"/>
    </source>
</evidence>
<accession>A0A9Q1CFA8</accession>
<evidence type="ECO:0000256" key="8">
    <source>
        <dbReference type="RuleBase" id="RU003690"/>
    </source>
</evidence>
<evidence type="ECO:0000313" key="12">
    <source>
        <dbReference type="Proteomes" id="UP001152320"/>
    </source>
</evidence>
<keyword evidence="4 9" id="KW-0378">Hydrolase</keyword>
<protein>
    <recommendedName>
        <fullName evidence="3">beta-glucosidase</fullName>
        <ecNumber evidence="3">3.2.1.21</ecNumber>
    </recommendedName>
</protein>
<evidence type="ECO:0000313" key="11">
    <source>
        <dbReference type="EMBL" id="KAJ8044358.1"/>
    </source>
</evidence>
<feature type="chain" id="PRO_5040380064" description="beta-glucosidase" evidence="10">
    <location>
        <begin position="23"/>
        <end position="554"/>
    </location>
</feature>
<dbReference type="PROSITE" id="PS00572">
    <property type="entry name" value="GLYCOSYL_HYDROL_F1_1"/>
    <property type="match status" value="1"/>
</dbReference>
<evidence type="ECO:0000256" key="2">
    <source>
        <dbReference type="ARBA" id="ARBA00011738"/>
    </source>
</evidence>
<dbReference type="Gene3D" id="3.20.20.80">
    <property type="entry name" value="Glycosidases"/>
    <property type="match status" value="1"/>
</dbReference>
<dbReference type="InterPro" id="IPR033132">
    <property type="entry name" value="GH_1_N_CS"/>
</dbReference>
<dbReference type="GO" id="GO:0005975">
    <property type="term" value="P:carbohydrate metabolic process"/>
    <property type="evidence" value="ECO:0007669"/>
    <property type="project" value="InterPro"/>
</dbReference>
<dbReference type="EC" id="3.2.1.21" evidence="3"/>
<keyword evidence="5" id="KW-0325">Glycoprotein</keyword>
<evidence type="ECO:0000256" key="6">
    <source>
        <dbReference type="ARBA" id="ARBA00023295"/>
    </source>
</evidence>
<dbReference type="AlphaFoldDB" id="A0A9Q1CFA8"/>
<dbReference type="Pfam" id="PF00232">
    <property type="entry name" value="Glyco_hydro_1"/>
    <property type="match status" value="1"/>
</dbReference>
<dbReference type="PROSITE" id="PS51257">
    <property type="entry name" value="PROKAR_LIPOPROTEIN"/>
    <property type="match status" value="1"/>
</dbReference>
<comment type="similarity">
    <text evidence="1 8">Belongs to the glycosyl hydrolase 1 family.</text>
</comment>